<dbReference type="GO" id="GO:0046336">
    <property type="term" value="P:ethanolamine catabolic process"/>
    <property type="evidence" value="ECO:0007669"/>
    <property type="project" value="UniProtKB-UniRule"/>
</dbReference>
<dbReference type="Gene3D" id="3.40.50.11240">
    <property type="entry name" value="Ethanolamine ammonia-lyase light chain (EutC)"/>
    <property type="match status" value="1"/>
</dbReference>
<dbReference type="EMBL" id="APLQ01000010">
    <property type="protein sequence ID" value="ENO16561.2"/>
    <property type="molecule type" value="Genomic_DNA"/>
</dbReference>
<organism evidence="6 7">
    <name type="scientific">Marinobacter nanhaiticus D15-8W</name>
    <dbReference type="NCBI Taxonomy" id="626887"/>
    <lineage>
        <taxon>Bacteria</taxon>
        <taxon>Pseudomonadati</taxon>
        <taxon>Pseudomonadota</taxon>
        <taxon>Gammaproteobacteria</taxon>
        <taxon>Pseudomonadales</taxon>
        <taxon>Marinobacteraceae</taxon>
        <taxon>Marinobacter</taxon>
    </lineage>
</organism>
<evidence type="ECO:0000256" key="2">
    <source>
        <dbReference type="ARBA" id="ARBA00023239"/>
    </source>
</evidence>
<dbReference type="Pfam" id="PF05985">
    <property type="entry name" value="EutC"/>
    <property type="match status" value="1"/>
</dbReference>
<dbReference type="GO" id="GO:0031471">
    <property type="term" value="C:ethanolamine degradation polyhedral organelle"/>
    <property type="evidence" value="ECO:0007669"/>
    <property type="project" value="UniProtKB-UniRule"/>
</dbReference>
<dbReference type="UniPathway" id="UPA00560"/>
<dbReference type="GO" id="GO:0008851">
    <property type="term" value="F:ethanolamine ammonia-lyase activity"/>
    <property type="evidence" value="ECO:0007669"/>
    <property type="project" value="UniProtKB-UniRule"/>
</dbReference>
<comment type="caution">
    <text evidence="6">The sequence shown here is derived from an EMBL/GenBank/DDBJ whole genome shotgun (WGS) entry which is preliminary data.</text>
</comment>
<keyword evidence="1 5" id="KW-0846">Cobalamin</keyword>
<proteinExistence type="inferred from homology"/>
<keyword evidence="4 5" id="KW-1283">Bacterial microcompartment</keyword>
<evidence type="ECO:0000313" key="6">
    <source>
        <dbReference type="EMBL" id="ENO16561.2"/>
    </source>
</evidence>
<accession>N6WY75</accession>
<dbReference type="eggNOG" id="COG4302">
    <property type="taxonomic scope" value="Bacteria"/>
</dbReference>
<dbReference type="InterPro" id="IPR042255">
    <property type="entry name" value="EutC_N"/>
</dbReference>
<feature type="binding site" evidence="5">
    <location>
        <position position="153"/>
    </location>
    <ligand>
        <name>adenosylcob(III)alamin</name>
        <dbReference type="ChEBI" id="CHEBI:18408"/>
    </ligand>
</feature>
<feature type="binding site" evidence="5">
    <location>
        <position position="174"/>
    </location>
    <ligand>
        <name>adenosylcob(III)alamin</name>
        <dbReference type="ChEBI" id="CHEBI:18408"/>
    </ligand>
</feature>
<dbReference type="AlphaFoldDB" id="N6WY75"/>
<comment type="catalytic activity">
    <reaction evidence="5">
        <text>ethanolamine = acetaldehyde + NH4(+)</text>
        <dbReference type="Rhea" id="RHEA:15313"/>
        <dbReference type="ChEBI" id="CHEBI:15343"/>
        <dbReference type="ChEBI" id="CHEBI:28938"/>
        <dbReference type="ChEBI" id="CHEBI:57603"/>
        <dbReference type="EC" id="4.3.1.7"/>
    </reaction>
</comment>
<dbReference type="EC" id="4.3.1.7" evidence="5"/>
<comment type="subcellular location">
    <subcellularLocation>
        <location evidence="5">Bacterial microcompartment</location>
    </subcellularLocation>
</comment>
<sequence>MPMLPDEPWRRLRRFTNARIGMGRAGNGLPTKHLLDFRVAHAMARDSVHSALDFDALEQALTSRIAHCPQIIRIASRVTDRAEYLQRPDLGRRVVEADIVKLETGEWDIVFVIADGLSAEAVSRNAPDLLAETLPQLSSLRVGPLVLAGQGRVGIGDEIGERLGARMVVMLIGERPGLSSPASLGAYITWQPRLGRQNSERNCISNIHADGLVPPVAAVRLVSLIRGAMKMELTGVGLKDRGQLIEGEAPD</sequence>
<dbReference type="NCBIfam" id="NF003971">
    <property type="entry name" value="PRK05465.1"/>
    <property type="match status" value="1"/>
</dbReference>
<dbReference type="PANTHER" id="PTHR39330:SF1">
    <property type="entry name" value="ETHANOLAMINE AMMONIA-LYASE SMALL SUBUNIT"/>
    <property type="match status" value="1"/>
</dbReference>
<keyword evidence="2 5" id="KW-0456">Lyase</keyword>
<comment type="similarity">
    <text evidence="5">Belongs to the EutC family.</text>
</comment>
<name>N6WY75_9GAMM</name>
<protein>
    <recommendedName>
        <fullName evidence="5">Ethanolamine ammonia-lyase small subunit</fullName>
        <shortName evidence="5">EAL small subunit</shortName>
        <ecNumber evidence="5">4.3.1.7</ecNumber>
    </recommendedName>
</protein>
<comment type="function">
    <text evidence="5">Catalyzes the deamination of various vicinal amino-alcohols to oxo compounds. Allows this organism to utilize ethanolamine as the sole source of nitrogen and carbon in the presence of external vitamin B12.</text>
</comment>
<comment type="subunit">
    <text evidence="5">The basic unit is a heterodimer which dimerizes to form tetramers. The heterotetramers trimerize; 6 large subunits form a core ring with 6 small subunits projecting outwards.</text>
</comment>
<dbReference type="GO" id="GO:0009350">
    <property type="term" value="C:ethanolamine ammonia-lyase complex"/>
    <property type="evidence" value="ECO:0007669"/>
    <property type="project" value="UniProtKB-UniRule"/>
</dbReference>
<dbReference type="Proteomes" id="UP000013165">
    <property type="component" value="Unassembled WGS sequence"/>
</dbReference>
<reference evidence="6 7" key="1">
    <citation type="journal article" date="2013" name="Genome Announc.">
        <title>Genome Sequence of the Polycyclic Aromatic Hydrocarbon-Degrading Bacterium Strain Marinobacter nanhaiticus D15-8WT.</title>
        <authorList>
            <person name="Cui Z."/>
            <person name="Gao W."/>
            <person name="Li Q."/>
            <person name="Xu G."/>
            <person name="Zheng L."/>
        </authorList>
    </citation>
    <scope>NUCLEOTIDE SEQUENCE [LARGE SCALE GENOMIC DNA]</scope>
    <source>
        <strain evidence="6 7">D15-8W</strain>
    </source>
</reference>
<dbReference type="HAMAP" id="MF_00601">
    <property type="entry name" value="EutC"/>
    <property type="match status" value="1"/>
</dbReference>
<dbReference type="OrthoDB" id="114248at2"/>
<feature type="binding site" evidence="5">
    <location>
        <position position="203"/>
    </location>
    <ligand>
        <name>adenosylcob(III)alamin</name>
        <dbReference type="ChEBI" id="CHEBI:18408"/>
    </ligand>
</feature>
<dbReference type="GO" id="GO:0006520">
    <property type="term" value="P:amino acid metabolic process"/>
    <property type="evidence" value="ECO:0007669"/>
    <property type="project" value="InterPro"/>
</dbReference>
<evidence type="ECO:0000256" key="4">
    <source>
        <dbReference type="ARBA" id="ARBA00024446"/>
    </source>
</evidence>
<comment type="cofactor">
    <cofactor evidence="5">
        <name>adenosylcob(III)alamin</name>
        <dbReference type="ChEBI" id="CHEBI:18408"/>
    </cofactor>
    <text evidence="5">Binds between the large and small subunits.</text>
</comment>
<comment type="pathway">
    <text evidence="5">Amine and polyamine degradation; ethanolamine degradation.</text>
</comment>
<dbReference type="PATRIC" id="fig|626887.3.peg.495"/>
<dbReference type="STRING" id="626887.J057_02585"/>
<dbReference type="InterPro" id="IPR009246">
    <property type="entry name" value="EutC"/>
</dbReference>
<dbReference type="Gene3D" id="1.10.30.40">
    <property type="entry name" value="Ethanolamine ammonia-lyase light chain (EutC), N-terminal domain"/>
    <property type="match status" value="1"/>
</dbReference>
<dbReference type="PIRSF" id="PIRSF018982">
    <property type="entry name" value="EutC"/>
    <property type="match status" value="1"/>
</dbReference>
<dbReference type="InterPro" id="IPR042251">
    <property type="entry name" value="EutC_C"/>
</dbReference>
<keyword evidence="7" id="KW-1185">Reference proteome</keyword>
<dbReference type="PANTHER" id="PTHR39330">
    <property type="entry name" value="ETHANOLAMINE AMMONIA-LYASE LIGHT CHAIN"/>
    <property type="match status" value="1"/>
</dbReference>
<evidence type="ECO:0000256" key="1">
    <source>
        <dbReference type="ARBA" id="ARBA00022628"/>
    </source>
</evidence>
<evidence type="ECO:0000313" key="7">
    <source>
        <dbReference type="Proteomes" id="UP000013165"/>
    </source>
</evidence>
<gene>
    <name evidence="5" type="primary">eutC</name>
    <name evidence="6" type="ORF">J057_02585</name>
</gene>
<evidence type="ECO:0000256" key="5">
    <source>
        <dbReference type="HAMAP-Rule" id="MF_00601"/>
    </source>
</evidence>
<dbReference type="GO" id="GO:0031419">
    <property type="term" value="F:cobalamin binding"/>
    <property type="evidence" value="ECO:0007669"/>
    <property type="project" value="UniProtKB-UniRule"/>
</dbReference>
<keyword evidence="3 5" id="KW-0170">Cobalt</keyword>
<evidence type="ECO:0000256" key="3">
    <source>
        <dbReference type="ARBA" id="ARBA00023285"/>
    </source>
</evidence>
<dbReference type="HOGENOM" id="CLU_068224_1_0_6"/>